<dbReference type="PROSITE" id="PS00211">
    <property type="entry name" value="ABC_TRANSPORTER_1"/>
    <property type="match status" value="1"/>
</dbReference>
<dbReference type="RefSeq" id="WP_063186759.1">
    <property type="nucleotide sequence ID" value="NZ_LQRA01000089.1"/>
</dbReference>
<keyword evidence="3" id="KW-0813">Transport</keyword>
<proteinExistence type="inferred from homology"/>
<dbReference type="PROSITE" id="PS50893">
    <property type="entry name" value="ABC_TRANSPORTER_2"/>
    <property type="match status" value="1"/>
</dbReference>
<dbReference type="EMBL" id="LQRA01000089">
    <property type="protein sequence ID" value="KZE73592.1"/>
    <property type="molecule type" value="Genomic_DNA"/>
</dbReference>
<dbReference type="SUPFAM" id="SSF52540">
    <property type="entry name" value="P-loop containing nucleoside triphosphate hydrolases"/>
    <property type="match status" value="1"/>
</dbReference>
<dbReference type="Pfam" id="PF00005">
    <property type="entry name" value="ABC_tran"/>
    <property type="match status" value="1"/>
</dbReference>
<dbReference type="OrthoDB" id="9802264at2"/>
<dbReference type="PANTHER" id="PTHR43297:SF2">
    <property type="entry name" value="DIPEPTIDE TRANSPORT ATP-BINDING PROTEIN DPPD"/>
    <property type="match status" value="1"/>
</dbReference>
<dbReference type="GO" id="GO:0015833">
    <property type="term" value="P:peptide transport"/>
    <property type="evidence" value="ECO:0007669"/>
    <property type="project" value="InterPro"/>
</dbReference>
<dbReference type="GO" id="GO:0005886">
    <property type="term" value="C:plasma membrane"/>
    <property type="evidence" value="ECO:0007669"/>
    <property type="project" value="UniProtKB-SubCell"/>
</dbReference>
<comment type="subcellular location">
    <subcellularLocation>
        <location evidence="1">Cell membrane</location>
        <topology evidence="1">Peripheral membrane protein</topology>
    </subcellularLocation>
</comment>
<dbReference type="InterPro" id="IPR003439">
    <property type="entry name" value="ABC_transporter-like_ATP-bd"/>
</dbReference>
<protein>
    <submittedName>
        <fullName evidence="9">Peptide ABC transporter ATP-binding protein</fullName>
    </submittedName>
</protein>
<organism evidence="9 10">
    <name type="scientific">Paenibacillus elgii</name>
    <dbReference type="NCBI Taxonomy" id="189691"/>
    <lineage>
        <taxon>Bacteria</taxon>
        <taxon>Bacillati</taxon>
        <taxon>Bacillota</taxon>
        <taxon>Bacilli</taxon>
        <taxon>Bacillales</taxon>
        <taxon>Paenibacillaceae</taxon>
        <taxon>Paenibacillus</taxon>
    </lineage>
</organism>
<dbReference type="Proteomes" id="UP000076563">
    <property type="component" value="Unassembled WGS sequence"/>
</dbReference>
<dbReference type="STRING" id="1007103.GCA_000213315_04592"/>
<evidence type="ECO:0000256" key="3">
    <source>
        <dbReference type="ARBA" id="ARBA00022448"/>
    </source>
</evidence>
<evidence type="ECO:0000313" key="9">
    <source>
        <dbReference type="EMBL" id="KZE73592.1"/>
    </source>
</evidence>
<dbReference type="FunFam" id="3.40.50.300:FF:000016">
    <property type="entry name" value="Oligopeptide ABC transporter ATP-binding component"/>
    <property type="match status" value="1"/>
</dbReference>
<accession>A0A165Q3V8</accession>
<name>A0A165Q3V8_9BACL</name>
<feature type="domain" description="ABC transporter" evidence="8">
    <location>
        <begin position="15"/>
        <end position="265"/>
    </location>
</feature>
<evidence type="ECO:0000259" key="8">
    <source>
        <dbReference type="PROSITE" id="PS50893"/>
    </source>
</evidence>
<evidence type="ECO:0000256" key="4">
    <source>
        <dbReference type="ARBA" id="ARBA00022475"/>
    </source>
</evidence>
<comment type="caution">
    <text evidence="9">The sequence shown here is derived from an EMBL/GenBank/DDBJ whole genome shotgun (WGS) entry which is preliminary data.</text>
</comment>
<evidence type="ECO:0000256" key="6">
    <source>
        <dbReference type="ARBA" id="ARBA00022840"/>
    </source>
</evidence>
<evidence type="ECO:0000256" key="7">
    <source>
        <dbReference type="ARBA" id="ARBA00023136"/>
    </source>
</evidence>
<dbReference type="InterPro" id="IPR003593">
    <property type="entry name" value="AAA+_ATPase"/>
</dbReference>
<dbReference type="GO" id="GO:0016887">
    <property type="term" value="F:ATP hydrolysis activity"/>
    <property type="evidence" value="ECO:0007669"/>
    <property type="project" value="InterPro"/>
</dbReference>
<keyword evidence="10" id="KW-1185">Reference proteome</keyword>
<dbReference type="InterPro" id="IPR050388">
    <property type="entry name" value="ABC_Ni/Peptide_Import"/>
</dbReference>
<keyword evidence="4" id="KW-1003">Cell membrane</keyword>
<sequence>MYTTRIEVNLLAPLLEVKNLKTHFKTEGGVVASVNGVSFTVSKGETLAIVGESGCGKSVTSLSIMGLVAPPGKVVGGEILLEGENLLGKSHKEMRKLRGNKLSMIFQEPMTSLNPVFTIGNQLGEVFRNHQNADKKQARAKSIAMLESVGIPRADKVVDYFPHQLSGGMRQRVMIAMALACNPALLIADEPTTALDVTIQAQILELLKGLSKDRDTGVVLITHDLGVVAEMADRVVVMYAGEVVEEADVFELFARPRHPYTKGLLGSLPKLDEQREELDSIYGSVPNPLNMPGGCAFHPRCPVATEHCKSNVPMLEPVAAGHWARCFYSKE</sequence>
<gene>
    <name evidence="9" type="ORF">AV654_31655</name>
</gene>
<dbReference type="AlphaFoldDB" id="A0A165Q3V8"/>
<dbReference type="CDD" id="cd03257">
    <property type="entry name" value="ABC_NikE_OppD_transporters"/>
    <property type="match status" value="1"/>
</dbReference>
<dbReference type="Pfam" id="PF08352">
    <property type="entry name" value="oligo_HPY"/>
    <property type="match status" value="1"/>
</dbReference>
<evidence type="ECO:0000256" key="1">
    <source>
        <dbReference type="ARBA" id="ARBA00004202"/>
    </source>
</evidence>
<dbReference type="InterPro" id="IPR013563">
    <property type="entry name" value="Oligopep_ABC_C"/>
</dbReference>
<keyword evidence="5" id="KW-0547">Nucleotide-binding</keyword>
<dbReference type="InterPro" id="IPR017871">
    <property type="entry name" value="ABC_transporter-like_CS"/>
</dbReference>
<reference evidence="10" key="1">
    <citation type="submission" date="2016-01" db="EMBL/GenBank/DDBJ databases">
        <title>Draft genome of Chromobacterium sp. F49.</title>
        <authorList>
            <person name="Hong K.W."/>
        </authorList>
    </citation>
    <scope>NUCLEOTIDE SEQUENCE [LARGE SCALE GENOMIC DNA]</scope>
    <source>
        <strain evidence="10">M63</strain>
    </source>
</reference>
<keyword evidence="7" id="KW-0472">Membrane</keyword>
<dbReference type="PANTHER" id="PTHR43297">
    <property type="entry name" value="OLIGOPEPTIDE TRANSPORT ATP-BINDING PROTEIN APPD"/>
    <property type="match status" value="1"/>
</dbReference>
<dbReference type="eggNOG" id="COG0444">
    <property type="taxonomic scope" value="Bacteria"/>
</dbReference>
<evidence type="ECO:0000256" key="5">
    <source>
        <dbReference type="ARBA" id="ARBA00022741"/>
    </source>
</evidence>
<dbReference type="InterPro" id="IPR027417">
    <property type="entry name" value="P-loop_NTPase"/>
</dbReference>
<dbReference type="Gene3D" id="3.40.50.300">
    <property type="entry name" value="P-loop containing nucleotide triphosphate hydrolases"/>
    <property type="match status" value="1"/>
</dbReference>
<comment type="similarity">
    <text evidence="2">Belongs to the ABC transporter superfamily.</text>
</comment>
<dbReference type="SMART" id="SM00382">
    <property type="entry name" value="AAA"/>
    <property type="match status" value="1"/>
</dbReference>
<dbReference type="GO" id="GO:0005524">
    <property type="term" value="F:ATP binding"/>
    <property type="evidence" value="ECO:0007669"/>
    <property type="project" value="UniProtKB-KW"/>
</dbReference>
<keyword evidence="6 9" id="KW-0067">ATP-binding</keyword>
<evidence type="ECO:0000313" key="10">
    <source>
        <dbReference type="Proteomes" id="UP000076563"/>
    </source>
</evidence>
<dbReference type="NCBIfam" id="TIGR01727">
    <property type="entry name" value="oligo_HPY"/>
    <property type="match status" value="1"/>
</dbReference>
<evidence type="ECO:0000256" key="2">
    <source>
        <dbReference type="ARBA" id="ARBA00005417"/>
    </source>
</evidence>